<organism evidence="1">
    <name type="scientific">Rhizophora mucronata</name>
    <name type="common">Asiatic mangrove</name>
    <dbReference type="NCBI Taxonomy" id="61149"/>
    <lineage>
        <taxon>Eukaryota</taxon>
        <taxon>Viridiplantae</taxon>
        <taxon>Streptophyta</taxon>
        <taxon>Embryophyta</taxon>
        <taxon>Tracheophyta</taxon>
        <taxon>Spermatophyta</taxon>
        <taxon>Magnoliopsida</taxon>
        <taxon>eudicotyledons</taxon>
        <taxon>Gunneridae</taxon>
        <taxon>Pentapetalae</taxon>
        <taxon>rosids</taxon>
        <taxon>fabids</taxon>
        <taxon>Malpighiales</taxon>
        <taxon>Rhizophoraceae</taxon>
        <taxon>Rhizophora</taxon>
    </lineage>
</organism>
<reference evidence="1" key="1">
    <citation type="submission" date="2018-02" db="EMBL/GenBank/DDBJ databases">
        <title>Rhizophora mucronata_Transcriptome.</title>
        <authorList>
            <person name="Meera S.P."/>
            <person name="Sreeshan A."/>
            <person name="Augustine A."/>
        </authorList>
    </citation>
    <scope>NUCLEOTIDE SEQUENCE</scope>
    <source>
        <tissue evidence="1">Leaf</tissue>
    </source>
</reference>
<sequence>MVWQNVLLNYPDF</sequence>
<accession>A0A2P2QFJ3</accession>
<protein>
    <submittedName>
        <fullName evidence="1">Uncharacterized protein</fullName>
    </submittedName>
</protein>
<proteinExistence type="predicted"/>
<evidence type="ECO:0000313" key="1">
    <source>
        <dbReference type="EMBL" id="MBX65758.1"/>
    </source>
</evidence>
<dbReference type="EMBL" id="GGEC01085274">
    <property type="protein sequence ID" value="MBX65758.1"/>
    <property type="molecule type" value="Transcribed_RNA"/>
</dbReference>
<name>A0A2P2QFJ3_RHIMU</name>